<keyword evidence="1" id="KW-1133">Transmembrane helix</keyword>
<keyword evidence="1" id="KW-0812">Transmembrane</keyword>
<organism evidence="2">
    <name type="scientific">Vibrio genomosp. F6</name>
    <dbReference type="NCBI Taxonomy" id="723172"/>
    <lineage>
        <taxon>Bacteria</taxon>
        <taxon>Pseudomonadati</taxon>
        <taxon>Pseudomonadota</taxon>
        <taxon>Gammaproteobacteria</taxon>
        <taxon>Vibrionales</taxon>
        <taxon>Vibrionaceae</taxon>
        <taxon>Vibrio</taxon>
    </lineage>
</organism>
<dbReference type="InterPro" id="IPR021316">
    <property type="entry name" value="DUF2913"/>
</dbReference>
<accession>A0A0H3ZSM3</accession>
<dbReference type="EMBL" id="KP795645">
    <property type="protein sequence ID" value="AKN39383.1"/>
    <property type="molecule type" value="Genomic_DNA"/>
</dbReference>
<dbReference type="Pfam" id="PF11140">
    <property type="entry name" value="DUF2913"/>
    <property type="match status" value="1"/>
</dbReference>
<keyword evidence="1" id="KW-0472">Membrane</keyword>
<evidence type="ECO:0008006" key="3">
    <source>
        <dbReference type="Google" id="ProtNLM"/>
    </source>
</evidence>
<reference evidence="2" key="1">
    <citation type="journal article" date="2015" name="MBio">
        <title>Eco-Evolutionary Dynamics of Episomes among Ecologically Cohesive Bacterial Populations.</title>
        <authorList>
            <person name="Xue H."/>
            <person name="Cordero O.X."/>
            <person name="Camas F.M."/>
            <person name="Trimble W."/>
            <person name="Meyer F."/>
            <person name="Guglielmini J."/>
            <person name="Rocha E.P."/>
            <person name="Polz M.F."/>
        </authorList>
    </citation>
    <scope>NUCLEOTIDE SEQUENCE</scope>
    <source>
        <strain evidence="2">FF_110</strain>
    </source>
</reference>
<evidence type="ECO:0000256" key="1">
    <source>
        <dbReference type="SAM" id="Phobius"/>
    </source>
</evidence>
<protein>
    <recommendedName>
        <fullName evidence="3">DUF2913 family protein</fullName>
    </recommendedName>
</protein>
<dbReference type="AlphaFoldDB" id="A0A0H3ZSM3"/>
<proteinExistence type="predicted"/>
<feature type="transmembrane region" description="Helical" evidence="1">
    <location>
        <begin position="12"/>
        <end position="30"/>
    </location>
</feature>
<sequence>MRQAKDQDYYLHLHTLITDALLFLLMSVHLSSRFMPVAKRNEVLVRYLKPKLKEKNLADIKGDIRLMLNTARNKNGNLEKKLYLLNAQSKAHRVAGAELLYHLLVVLYDKEGIESKLLDESQPCEPGILYILEEHLEHCFKDGVQIAPVSLFIELERAPELIEVINQHSLYVAEMKEWNAMTHQAHMLLHPGQF</sequence>
<evidence type="ECO:0000313" key="2">
    <source>
        <dbReference type="EMBL" id="AKN39383.1"/>
    </source>
</evidence>
<name>A0A0H3ZSM3_9VIBR</name>